<dbReference type="InterPro" id="IPR036291">
    <property type="entry name" value="NAD(P)-bd_dom_sf"/>
</dbReference>
<dbReference type="HAMAP" id="MF_00955">
    <property type="entry name" value="GDP_Man_dehydratase"/>
    <property type="match status" value="1"/>
</dbReference>
<evidence type="ECO:0000256" key="4">
    <source>
        <dbReference type="ARBA" id="ARBA00011989"/>
    </source>
</evidence>
<dbReference type="GO" id="GO:0070401">
    <property type="term" value="F:NADP+ binding"/>
    <property type="evidence" value="ECO:0007669"/>
    <property type="project" value="UniProtKB-UniRule"/>
</dbReference>
<evidence type="ECO:0000256" key="6">
    <source>
        <dbReference type="ARBA" id="ARBA00023239"/>
    </source>
</evidence>
<sequence length="344" mass="38556">MNTAIITGITGQDGAYLSELLLDKGYKVFGTYRRTSSVNFWRLAELGIENHPKLELVEYDLTDLSSSIRLLQQTGAKEVYNLAAQSFVGVSFDQPATTAEITGIGALNLLEAIRIVDKDIRFYQASTSEMFGKVQAVPQIESTPFYPRSPYGVAKLYAHWITVNYRESYGIHGSSGILFNHESPLRGREFVTRKITDSVAKIKLGLLDCLELGNLDARRDWGFAKEYVDGMWRMLQADEPDTFVLATNRTETVRDFVTMAFKAAGIELSFAGKDEGETAVDVETGKTVMRINPKFYRPAEVELLIGNPAKAREKLGWEPKTTLEELCRMMVEADLRRNGLGFSF</sequence>
<comment type="caution">
    <text evidence="8">Lacks conserved residue(s) required for the propagation of feature annotation.</text>
</comment>
<dbReference type="AlphaFoldDB" id="A0A429V8W1"/>
<keyword evidence="8" id="KW-0521">NADP</keyword>
<evidence type="ECO:0000256" key="7">
    <source>
        <dbReference type="ARBA" id="ARBA00059383"/>
    </source>
</evidence>
<evidence type="ECO:0000313" key="11">
    <source>
        <dbReference type="Proteomes" id="UP000274661"/>
    </source>
</evidence>
<comment type="cofactor">
    <cofactor evidence="2 8">
        <name>NADP(+)</name>
        <dbReference type="ChEBI" id="CHEBI:58349"/>
    </cofactor>
</comment>
<dbReference type="RefSeq" id="WP_126718211.1">
    <property type="nucleotide sequence ID" value="NZ_RWJF01000001.1"/>
</dbReference>
<dbReference type="CDD" id="cd05260">
    <property type="entry name" value="GDP_MD_SDR_e"/>
    <property type="match status" value="1"/>
</dbReference>
<keyword evidence="5" id="KW-0536">Nodulation</keyword>
<dbReference type="Gene3D" id="3.40.50.720">
    <property type="entry name" value="NAD(P)-binding Rossmann-like Domain"/>
    <property type="match status" value="1"/>
</dbReference>
<organism evidence="10 11">
    <name type="scientific">Sphingomonas ginkgonis</name>
    <dbReference type="NCBI Taxonomy" id="2315330"/>
    <lineage>
        <taxon>Bacteria</taxon>
        <taxon>Pseudomonadati</taxon>
        <taxon>Pseudomonadota</taxon>
        <taxon>Alphaproteobacteria</taxon>
        <taxon>Sphingomonadales</taxon>
        <taxon>Sphingomonadaceae</taxon>
        <taxon>Sphingomonas</taxon>
    </lineage>
</organism>
<comment type="catalytic activity">
    <reaction evidence="1 8">
        <text>GDP-alpha-D-mannose = GDP-4-dehydro-alpha-D-rhamnose + H2O</text>
        <dbReference type="Rhea" id="RHEA:23820"/>
        <dbReference type="ChEBI" id="CHEBI:15377"/>
        <dbReference type="ChEBI" id="CHEBI:57527"/>
        <dbReference type="ChEBI" id="CHEBI:57964"/>
        <dbReference type="EC" id="4.2.1.47"/>
    </reaction>
</comment>
<dbReference type="NCBIfam" id="TIGR01472">
    <property type="entry name" value="gmd"/>
    <property type="match status" value="1"/>
</dbReference>
<dbReference type="PANTHER" id="PTHR43715">
    <property type="entry name" value="GDP-MANNOSE 4,6-DEHYDRATASE"/>
    <property type="match status" value="1"/>
</dbReference>
<dbReference type="EMBL" id="RWJF01000001">
    <property type="protein sequence ID" value="RST30379.1"/>
    <property type="molecule type" value="Genomic_DNA"/>
</dbReference>
<evidence type="ECO:0000313" key="10">
    <source>
        <dbReference type="EMBL" id="RST30379.1"/>
    </source>
</evidence>
<dbReference type="FunFam" id="3.40.50.720:FF:000924">
    <property type="entry name" value="GDP-mannose 4,6 dehydratase"/>
    <property type="match status" value="1"/>
</dbReference>
<dbReference type="PANTHER" id="PTHR43715:SF1">
    <property type="entry name" value="GDP-MANNOSE 4,6 DEHYDRATASE"/>
    <property type="match status" value="1"/>
</dbReference>
<name>A0A429V8W1_9SPHN</name>
<evidence type="ECO:0000256" key="5">
    <source>
        <dbReference type="ARBA" id="ARBA00022458"/>
    </source>
</evidence>
<evidence type="ECO:0000256" key="2">
    <source>
        <dbReference type="ARBA" id="ARBA00001937"/>
    </source>
</evidence>
<dbReference type="GO" id="GO:0042351">
    <property type="term" value="P:'de novo' GDP-L-fucose biosynthetic process"/>
    <property type="evidence" value="ECO:0007669"/>
    <property type="project" value="TreeGrafter"/>
</dbReference>
<dbReference type="InterPro" id="IPR016040">
    <property type="entry name" value="NAD(P)-bd_dom"/>
</dbReference>
<dbReference type="GO" id="GO:0008446">
    <property type="term" value="F:GDP-mannose 4,6-dehydratase activity"/>
    <property type="evidence" value="ECO:0007669"/>
    <property type="project" value="UniProtKB-UniRule"/>
</dbReference>
<evidence type="ECO:0000256" key="1">
    <source>
        <dbReference type="ARBA" id="ARBA00000188"/>
    </source>
</evidence>
<comment type="similarity">
    <text evidence="3 8">Belongs to the NAD(P)-dependent epimerase/dehydratase family. GDP-mannose 4,6-dehydratase subfamily.</text>
</comment>
<dbReference type="Proteomes" id="UP000274661">
    <property type="component" value="Unassembled WGS sequence"/>
</dbReference>
<feature type="domain" description="NAD(P)-binding" evidence="9">
    <location>
        <begin position="5"/>
        <end position="330"/>
    </location>
</feature>
<dbReference type="Gene3D" id="3.90.25.10">
    <property type="entry name" value="UDP-galactose 4-epimerase, domain 1"/>
    <property type="match status" value="1"/>
</dbReference>
<accession>A0A429V8W1</accession>
<comment type="caution">
    <text evidence="10">The sequence shown here is derived from an EMBL/GenBank/DDBJ whole genome shotgun (WGS) entry which is preliminary data.</text>
</comment>
<comment type="function">
    <text evidence="7 8">Catalyzes the conversion of GDP-D-mannose to GDP-4-dehydro-6-deoxy-D-mannose.</text>
</comment>
<dbReference type="OrthoDB" id="9779041at2"/>
<dbReference type="InterPro" id="IPR006368">
    <property type="entry name" value="GDP_Man_deHydtase"/>
</dbReference>
<dbReference type="EC" id="4.2.1.47" evidence="4 8"/>
<dbReference type="Pfam" id="PF16363">
    <property type="entry name" value="GDP_Man_Dehyd"/>
    <property type="match status" value="1"/>
</dbReference>
<evidence type="ECO:0000259" key="9">
    <source>
        <dbReference type="Pfam" id="PF16363"/>
    </source>
</evidence>
<reference evidence="10 11" key="1">
    <citation type="submission" date="2018-12" db="EMBL/GenBank/DDBJ databases">
        <title>Sphingomonas sp. HMF7854 Genome sequencing and assembly.</title>
        <authorList>
            <person name="Cha I."/>
            <person name="Kang H."/>
            <person name="Kim H."/>
            <person name="Kang J."/>
            <person name="Joh K."/>
        </authorList>
    </citation>
    <scope>NUCLEOTIDE SEQUENCE [LARGE SCALE GENOMIC DNA]</scope>
    <source>
        <strain evidence="10 11">HMF7854</strain>
    </source>
</reference>
<gene>
    <name evidence="8 10" type="primary">gmd</name>
    <name evidence="10" type="ORF">HMF7854_05745</name>
</gene>
<keyword evidence="11" id="KW-1185">Reference proteome</keyword>
<keyword evidence="6 8" id="KW-0456">Lyase</keyword>
<protein>
    <recommendedName>
        <fullName evidence="4 8">GDP-mannose 4,6-dehydratase</fullName>
        <ecNumber evidence="4 8">4.2.1.47</ecNumber>
    </recommendedName>
    <alternativeName>
        <fullName evidence="8">GDP-D-mannose dehydratase</fullName>
    </alternativeName>
</protein>
<proteinExistence type="inferred from homology"/>
<dbReference type="SUPFAM" id="SSF51735">
    <property type="entry name" value="NAD(P)-binding Rossmann-fold domains"/>
    <property type="match status" value="1"/>
</dbReference>
<evidence type="ECO:0000256" key="8">
    <source>
        <dbReference type="HAMAP-Rule" id="MF_00955"/>
    </source>
</evidence>
<evidence type="ECO:0000256" key="3">
    <source>
        <dbReference type="ARBA" id="ARBA00009263"/>
    </source>
</evidence>